<dbReference type="PANTHER" id="PTHR21600:SF83">
    <property type="entry name" value="PSEUDOURIDYLATE SYNTHASE RPUSD4, MITOCHONDRIAL"/>
    <property type="match status" value="1"/>
</dbReference>
<dbReference type="SUPFAM" id="SSF55120">
    <property type="entry name" value="Pseudouridine synthase"/>
    <property type="match status" value="1"/>
</dbReference>
<organism evidence="7 8">
    <name type="scientific">Candidatus Mediterraneibacter tabaqchaliae</name>
    <dbReference type="NCBI Taxonomy" id="2838689"/>
    <lineage>
        <taxon>Bacteria</taxon>
        <taxon>Bacillati</taxon>
        <taxon>Bacillota</taxon>
        <taxon>Clostridia</taxon>
        <taxon>Lachnospirales</taxon>
        <taxon>Lachnospiraceae</taxon>
        <taxon>Mediterraneibacter</taxon>
    </lineage>
</organism>
<feature type="domain" description="Pseudouridine synthase RsuA/RluA-like" evidence="6">
    <location>
        <begin position="15"/>
        <end position="168"/>
    </location>
</feature>
<dbReference type="InterPro" id="IPR006145">
    <property type="entry name" value="PsdUridine_synth_RsuA/RluA"/>
</dbReference>
<dbReference type="Gene3D" id="3.30.2350.10">
    <property type="entry name" value="Pseudouridine synthase"/>
    <property type="match status" value="1"/>
</dbReference>
<evidence type="ECO:0000256" key="5">
    <source>
        <dbReference type="ARBA" id="ARBA00033164"/>
    </source>
</evidence>
<dbReference type="GO" id="GO:0006396">
    <property type="term" value="P:RNA processing"/>
    <property type="evidence" value="ECO:0007669"/>
    <property type="project" value="UniProtKB-ARBA"/>
</dbReference>
<keyword evidence="3" id="KW-0413">Isomerase</keyword>
<dbReference type="Pfam" id="PF00849">
    <property type="entry name" value="PseudoU_synth_2"/>
    <property type="match status" value="1"/>
</dbReference>
<sequence length="236" mass="26257">MRHDIHSLIIYEDPHIIVCRKPAGIPTQTARIGTSDMESMLKNYLSGGYLAVIHRLDQPVEGLLVFAKTPRAAKELNRQLTAAGFGKYYRALVSGIPDPSEGILEDYLVKDARTNTSRVCTKNTPGAKAARLHYKTEKIYRDTSPVTALVEIHLDTGRHHQIRVQMAHLGCPLVGDRKYGAVRSCRTAPGKDIPPASTPSASQAPESPLRLCAYRLEFRHPVSGEEMTFMLEENPW</sequence>
<proteinExistence type="inferred from homology"/>
<dbReference type="GO" id="GO:0001522">
    <property type="term" value="P:pseudouridine synthesis"/>
    <property type="evidence" value="ECO:0007669"/>
    <property type="project" value="InterPro"/>
</dbReference>
<protein>
    <recommendedName>
        <fullName evidence="4">RNA pseudouridylate synthase</fullName>
    </recommendedName>
    <alternativeName>
        <fullName evidence="5">RNA-uridine isomerase</fullName>
    </alternativeName>
</protein>
<dbReference type="EMBL" id="DWUV01000007">
    <property type="protein sequence ID" value="HJD32957.1"/>
    <property type="molecule type" value="Genomic_DNA"/>
</dbReference>
<evidence type="ECO:0000313" key="8">
    <source>
        <dbReference type="Proteomes" id="UP000823897"/>
    </source>
</evidence>
<evidence type="ECO:0000256" key="1">
    <source>
        <dbReference type="ARBA" id="ARBA00000073"/>
    </source>
</evidence>
<evidence type="ECO:0000256" key="2">
    <source>
        <dbReference type="ARBA" id="ARBA00010876"/>
    </source>
</evidence>
<reference evidence="7" key="1">
    <citation type="journal article" date="2021" name="PeerJ">
        <title>Extensive microbial diversity within the chicken gut microbiome revealed by metagenomics and culture.</title>
        <authorList>
            <person name="Gilroy R."/>
            <person name="Ravi A."/>
            <person name="Getino M."/>
            <person name="Pursley I."/>
            <person name="Horton D.L."/>
            <person name="Alikhan N.F."/>
            <person name="Baker D."/>
            <person name="Gharbi K."/>
            <person name="Hall N."/>
            <person name="Watson M."/>
            <person name="Adriaenssens E.M."/>
            <person name="Foster-Nyarko E."/>
            <person name="Jarju S."/>
            <person name="Secka A."/>
            <person name="Antonio M."/>
            <person name="Oren A."/>
            <person name="Chaudhuri R.R."/>
            <person name="La Ragione R."/>
            <person name="Hildebrand F."/>
            <person name="Pallen M.J."/>
        </authorList>
    </citation>
    <scope>NUCLEOTIDE SEQUENCE</scope>
    <source>
        <strain evidence="7">ChiGjej3B3-11674</strain>
    </source>
</reference>
<gene>
    <name evidence="7" type="ORF">H9911_00265</name>
</gene>
<evidence type="ECO:0000259" key="6">
    <source>
        <dbReference type="Pfam" id="PF00849"/>
    </source>
</evidence>
<dbReference type="AlphaFoldDB" id="A0A9D2R144"/>
<accession>A0A9D2R144</accession>
<dbReference type="CDD" id="cd02869">
    <property type="entry name" value="PseudoU_synth_RluA_like"/>
    <property type="match status" value="1"/>
</dbReference>
<evidence type="ECO:0000256" key="4">
    <source>
        <dbReference type="ARBA" id="ARBA00031870"/>
    </source>
</evidence>
<comment type="catalytic activity">
    <reaction evidence="1">
        <text>a uridine in RNA = a pseudouridine in RNA</text>
        <dbReference type="Rhea" id="RHEA:48348"/>
        <dbReference type="Rhea" id="RHEA-COMP:12068"/>
        <dbReference type="Rhea" id="RHEA-COMP:12069"/>
        <dbReference type="ChEBI" id="CHEBI:65314"/>
        <dbReference type="ChEBI" id="CHEBI:65315"/>
    </reaction>
</comment>
<comment type="caution">
    <text evidence="7">The sequence shown here is derived from an EMBL/GenBank/DDBJ whole genome shotgun (WGS) entry which is preliminary data.</text>
</comment>
<dbReference type="GO" id="GO:0140098">
    <property type="term" value="F:catalytic activity, acting on RNA"/>
    <property type="evidence" value="ECO:0007669"/>
    <property type="project" value="UniProtKB-ARBA"/>
</dbReference>
<name>A0A9D2R144_9FIRM</name>
<dbReference type="PANTHER" id="PTHR21600">
    <property type="entry name" value="MITOCHONDRIAL RNA PSEUDOURIDINE SYNTHASE"/>
    <property type="match status" value="1"/>
</dbReference>
<dbReference type="Proteomes" id="UP000823897">
    <property type="component" value="Unassembled WGS sequence"/>
</dbReference>
<dbReference type="InterPro" id="IPR020103">
    <property type="entry name" value="PsdUridine_synth_cat_dom_sf"/>
</dbReference>
<dbReference type="InterPro" id="IPR050188">
    <property type="entry name" value="RluA_PseudoU_synthase"/>
</dbReference>
<evidence type="ECO:0000256" key="3">
    <source>
        <dbReference type="ARBA" id="ARBA00023235"/>
    </source>
</evidence>
<comment type="similarity">
    <text evidence="2">Belongs to the pseudouridine synthase RluA family.</text>
</comment>
<dbReference type="GO" id="GO:0003723">
    <property type="term" value="F:RNA binding"/>
    <property type="evidence" value="ECO:0007669"/>
    <property type="project" value="InterPro"/>
</dbReference>
<reference evidence="7" key="2">
    <citation type="submission" date="2021-04" db="EMBL/GenBank/DDBJ databases">
        <authorList>
            <person name="Gilroy R."/>
        </authorList>
    </citation>
    <scope>NUCLEOTIDE SEQUENCE</scope>
    <source>
        <strain evidence="7">ChiGjej3B3-11674</strain>
    </source>
</reference>
<evidence type="ECO:0000313" key="7">
    <source>
        <dbReference type="EMBL" id="HJD32957.1"/>
    </source>
</evidence>
<dbReference type="GO" id="GO:0009982">
    <property type="term" value="F:pseudouridine synthase activity"/>
    <property type="evidence" value="ECO:0007669"/>
    <property type="project" value="InterPro"/>
</dbReference>